<reference evidence="1 2" key="2">
    <citation type="journal article" date="2017" name="Front. Plant Sci.">
        <title>Gene Classification and Mining of Molecular Markers Useful in Red Clover (Trifolium pratense) Breeding.</title>
        <authorList>
            <person name="Istvanek J."/>
            <person name="Dluhosova J."/>
            <person name="Dluhos P."/>
            <person name="Patkova L."/>
            <person name="Nedelnik J."/>
            <person name="Repkova J."/>
        </authorList>
    </citation>
    <scope>NUCLEOTIDE SEQUENCE [LARGE SCALE GENOMIC DNA]</scope>
    <source>
        <strain evidence="2">cv. Tatra</strain>
        <tissue evidence="1">Young leaves</tissue>
    </source>
</reference>
<gene>
    <name evidence="1" type="ORF">L195_g002341</name>
</gene>
<evidence type="ECO:0000313" key="2">
    <source>
        <dbReference type="Proteomes" id="UP000236291"/>
    </source>
</evidence>
<dbReference type="EMBL" id="ASHM01001024">
    <property type="protein sequence ID" value="PNY05882.1"/>
    <property type="molecule type" value="Genomic_DNA"/>
</dbReference>
<evidence type="ECO:0000313" key="1">
    <source>
        <dbReference type="EMBL" id="PNY05882.1"/>
    </source>
</evidence>
<protein>
    <submittedName>
        <fullName evidence="1">Uncharacterized protein</fullName>
    </submittedName>
</protein>
<name>A0A2K3NS78_TRIPR</name>
<dbReference type="Proteomes" id="UP000236291">
    <property type="component" value="Unassembled WGS sequence"/>
</dbReference>
<accession>A0A2K3NS78</accession>
<reference evidence="1 2" key="1">
    <citation type="journal article" date="2014" name="Am. J. Bot.">
        <title>Genome assembly and annotation for red clover (Trifolium pratense; Fabaceae).</title>
        <authorList>
            <person name="Istvanek J."/>
            <person name="Jaros M."/>
            <person name="Krenek A."/>
            <person name="Repkova J."/>
        </authorList>
    </citation>
    <scope>NUCLEOTIDE SEQUENCE [LARGE SCALE GENOMIC DNA]</scope>
    <source>
        <strain evidence="2">cv. Tatra</strain>
        <tissue evidence="1">Young leaves</tissue>
    </source>
</reference>
<comment type="caution">
    <text evidence="1">The sequence shown here is derived from an EMBL/GenBank/DDBJ whole genome shotgun (WGS) entry which is preliminary data.</text>
</comment>
<dbReference type="AlphaFoldDB" id="A0A2K3NS78"/>
<proteinExistence type="predicted"/>
<sequence length="52" mass="6003">MHVYDIDAALIKFEEQLPLVSNCYEDTRLRSYCSMGGNAMEKLLLYGRQCNV</sequence>
<organism evidence="1 2">
    <name type="scientific">Trifolium pratense</name>
    <name type="common">Red clover</name>
    <dbReference type="NCBI Taxonomy" id="57577"/>
    <lineage>
        <taxon>Eukaryota</taxon>
        <taxon>Viridiplantae</taxon>
        <taxon>Streptophyta</taxon>
        <taxon>Embryophyta</taxon>
        <taxon>Tracheophyta</taxon>
        <taxon>Spermatophyta</taxon>
        <taxon>Magnoliopsida</taxon>
        <taxon>eudicotyledons</taxon>
        <taxon>Gunneridae</taxon>
        <taxon>Pentapetalae</taxon>
        <taxon>rosids</taxon>
        <taxon>fabids</taxon>
        <taxon>Fabales</taxon>
        <taxon>Fabaceae</taxon>
        <taxon>Papilionoideae</taxon>
        <taxon>50 kb inversion clade</taxon>
        <taxon>NPAAA clade</taxon>
        <taxon>Hologalegina</taxon>
        <taxon>IRL clade</taxon>
        <taxon>Trifolieae</taxon>
        <taxon>Trifolium</taxon>
    </lineage>
</organism>